<gene>
    <name evidence="1" type="ORF">Mal15_20340</name>
</gene>
<dbReference type="AlphaFoldDB" id="A0A5B9MA45"/>
<keyword evidence="2" id="KW-1185">Reference proteome</keyword>
<dbReference type="EMBL" id="CP036264">
    <property type="protein sequence ID" value="QEF97988.1"/>
    <property type="molecule type" value="Genomic_DNA"/>
</dbReference>
<dbReference type="KEGG" id="smam:Mal15_20340"/>
<dbReference type="Proteomes" id="UP000321353">
    <property type="component" value="Chromosome"/>
</dbReference>
<accession>A0A5B9MA45</accession>
<sequence>MGKRSEQAFRNTEFFKRVNMNTRSLLLCVAATVSLSLTLGGCAESKPTSVTQDADQAAIDAYKEMEKQIESETMSEMAEDDLQ</sequence>
<reference evidence="1 2" key="1">
    <citation type="submission" date="2019-02" db="EMBL/GenBank/DDBJ databases">
        <title>Planctomycetal bacteria perform biofilm scaping via a novel small molecule.</title>
        <authorList>
            <person name="Jeske O."/>
            <person name="Boedeker C."/>
            <person name="Wiegand S."/>
            <person name="Breitling P."/>
            <person name="Kallscheuer N."/>
            <person name="Jogler M."/>
            <person name="Rohde M."/>
            <person name="Petersen J."/>
            <person name="Medema M.H."/>
            <person name="Surup F."/>
            <person name="Jogler C."/>
        </authorList>
    </citation>
    <scope>NUCLEOTIDE SEQUENCE [LARGE SCALE GENOMIC DNA]</scope>
    <source>
        <strain evidence="1 2">Mal15</strain>
    </source>
</reference>
<organism evidence="1 2">
    <name type="scientific">Stieleria maiorica</name>
    <dbReference type="NCBI Taxonomy" id="2795974"/>
    <lineage>
        <taxon>Bacteria</taxon>
        <taxon>Pseudomonadati</taxon>
        <taxon>Planctomycetota</taxon>
        <taxon>Planctomycetia</taxon>
        <taxon>Pirellulales</taxon>
        <taxon>Pirellulaceae</taxon>
        <taxon>Stieleria</taxon>
    </lineage>
</organism>
<evidence type="ECO:0000313" key="1">
    <source>
        <dbReference type="EMBL" id="QEF97988.1"/>
    </source>
</evidence>
<protein>
    <submittedName>
        <fullName evidence="1">Uncharacterized protein</fullName>
    </submittedName>
</protein>
<name>A0A5B9MA45_9BACT</name>
<proteinExistence type="predicted"/>
<evidence type="ECO:0000313" key="2">
    <source>
        <dbReference type="Proteomes" id="UP000321353"/>
    </source>
</evidence>